<dbReference type="InterPro" id="IPR006574">
    <property type="entry name" value="PRY"/>
</dbReference>
<dbReference type="InterPro" id="IPR013320">
    <property type="entry name" value="ConA-like_dom_sf"/>
</dbReference>
<dbReference type="InterPro" id="IPR003877">
    <property type="entry name" value="SPRY_dom"/>
</dbReference>
<accession>A0A7K7ACX8</accession>
<dbReference type="Pfam" id="PF13765">
    <property type="entry name" value="PRY"/>
    <property type="match status" value="1"/>
</dbReference>
<sequence>NLILDEDTAHPRLLLSEEGRSVRWGEEWQERSARPERFDTWCCVMGCEGFTGGRHSWEVTVGAGKSWGVGLARASLKRKGRTYLGPEEGVWAQLESVFQSLTSPERTPLPQSCIPRKIRMSLEYNKGQVAFSNADTNAPIFTFPPASFRGEKT</sequence>
<evidence type="ECO:0000259" key="1">
    <source>
        <dbReference type="PROSITE" id="PS50188"/>
    </source>
</evidence>
<dbReference type="CDD" id="cd12888">
    <property type="entry name" value="SPRY_PRY_TRIM7_like"/>
    <property type="match status" value="1"/>
</dbReference>
<dbReference type="AlphaFoldDB" id="A0A7K7ACX8"/>
<dbReference type="PROSITE" id="PS50188">
    <property type="entry name" value="B302_SPRY"/>
    <property type="match status" value="1"/>
</dbReference>
<feature type="non-terminal residue" evidence="2">
    <location>
        <position position="1"/>
    </location>
</feature>
<dbReference type="Pfam" id="PF00622">
    <property type="entry name" value="SPRY"/>
    <property type="match status" value="1"/>
</dbReference>
<dbReference type="InterPro" id="IPR001870">
    <property type="entry name" value="B30.2/SPRY"/>
</dbReference>
<dbReference type="InterPro" id="IPR043136">
    <property type="entry name" value="B30.2/SPRY_sf"/>
</dbReference>
<proteinExistence type="predicted"/>
<protein>
    <submittedName>
        <fullName evidence="2">BT1A1 protein</fullName>
    </submittedName>
</protein>
<feature type="non-terminal residue" evidence="2">
    <location>
        <position position="153"/>
    </location>
</feature>
<reference evidence="2 3" key="1">
    <citation type="submission" date="2019-09" db="EMBL/GenBank/DDBJ databases">
        <title>Bird 10,000 Genomes (B10K) Project - Family phase.</title>
        <authorList>
            <person name="Zhang G."/>
        </authorList>
    </citation>
    <scope>NUCLEOTIDE SEQUENCE [LARGE SCALE GENOMIC DNA]</scope>
    <source>
        <strain evidence="2">B10K-MSB-04</strain>
    </source>
</reference>
<dbReference type="PANTHER" id="PTHR24103">
    <property type="entry name" value="E3 UBIQUITIN-PROTEIN LIGASE TRIM"/>
    <property type="match status" value="1"/>
</dbReference>
<name>A0A7K7ACX8_9AVES</name>
<gene>
    <name evidence="2" type="primary">Btn1a1_2</name>
    <name evidence="2" type="ORF">NOTPEN_R08235</name>
</gene>
<evidence type="ECO:0000313" key="2">
    <source>
        <dbReference type="EMBL" id="NWX93964.1"/>
    </source>
</evidence>
<dbReference type="Proteomes" id="UP000538817">
    <property type="component" value="Unassembled WGS sequence"/>
</dbReference>
<feature type="domain" description="B30.2/SPRY" evidence="1">
    <location>
        <begin position="1"/>
        <end position="153"/>
    </location>
</feature>
<dbReference type="InterPro" id="IPR050143">
    <property type="entry name" value="TRIM/RBCC"/>
</dbReference>
<dbReference type="InterPro" id="IPR003879">
    <property type="entry name" value="Butyrophylin_SPRY"/>
</dbReference>
<dbReference type="PRINTS" id="PR01407">
    <property type="entry name" value="BUTYPHLNCDUF"/>
</dbReference>
<organism evidence="2 3">
    <name type="scientific">Nothoprocta pentlandii</name>
    <dbReference type="NCBI Taxonomy" id="2585814"/>
    <lineage>
        <taxon>Eukaryota</taxon>
        <taxon>Metazoa</taxon>
        <taxon>Chordata</taxon>
        <taxon>Craniata</taxon>
        <taxon>Vertebrata</taxon>
        <taxon>Euteleostomi</taxon>
        <taxon>Archelosauria</taxon>
        <taxon>Archosauria</taxon>
        <taxon>Dinosauria</taxon>
        <taxon>Saurischia</taxon>
        <taxon>Theropoda</taxon>
        <taxon>Coelurosauria</taxon>
        <taxon>Aves</taxon>
        <taxon>Palaeognathae</taxon>
        <taxon>Tinamiformes</taxon>
        <taxon>Tinamidae</taxon>
        <taxon>Nothoprocta</taxon>
    </lineage>
</organism>
<dbReference type="EMBL" id="VZSG01001727">
    <property type="protein sequence ID" value="NWX93964.1"/>
    <property type="molecule type" value="Genomic_DNA"/>
</dbReference>
<keyword evidence="3" id="KW-1185">Reference proteome</keyword>
<dbReference type="SMART" id="SM00589">
    <property type="entry name" value="PRY"/>
    <property type="match status" value="1"/>
</dbReference>
<evidence type="ECO:0000313" key="3">
    <source>
        <dbReference type="Proteomes" id="UP000538817"/>
    </source>
</evidence>
<dbReference type="SUPFAM" id="SSF49899">
    <property type="entry name" value="Concanavalin A-like lectins/glucanases"/>
    <property type="match status" value="1"/>
</dbReference>
<dbReference type="Gene3D" id="2.60.120.920">
    <property type="match status" value="1"/>
</dbReference>
<comment type="caution">
    <text evidence="2">The sequence shown here is derived from an EMBL/GenBank/DDBJ whole genome shotgun (WGS) entry which is preliminary data.</text>
</comment>